<name>A0A2P7MZD8_9CYAN</name>
<reference evidence="2 3" key="1">
    <citation type="journal article" date="2018" name="Environ. Microbiol.">
        <title>Ecological and genomic features of two widespread freshwater picocyanobacteria.</title>
        <authorList>
            <person name="Cabello-Yeves P.J."/>
            <person name="Picazo A."/>
            <person name="Camacho A."/>
            <person name="Callieri C."/>
            <person name="Rosselli R."/>
            <person name="Roda-Garcia J.J."/>
            <person name="Coutinho F.H."/>
            <person name="Rodriguez-Valera F."/>
        </authorList>
    </citation>
    <scope>NUCLEOTIDE SEQUENCE [LARGE SCALE GENOMIC DNA]</scope>
    <source>
        <strain evidence="2 3">Tous</strain>
    </source>
</reference>
<feature type="region of interest" description="Disordered" evidence="1">
    <location>
        <begin position="16"/>
        <end position="35"/>
    </location>
</feature>
<dbReference type="AlphaFoldDB" id="A0A2P7MZD8"/>
<organism evidence="2 3">
    <name type="scientific">Cyanobium usitatum str. Tous</name>
    <dbReference type="NCBI Taxonomy" id="2116684"/>
    <lineage>
        <taxon>Bacteria</taxon>
        <taxon>Bacillati</taxon>
        <taxon>Cyanobacteriota</taxon>
        <taxon>Cyanophyceae</taxon>
        <taxon>Synechococcales</taxon>
        <taxon>Prochlorococcaceae</taxon>
        <taxon>Cyanobium</taxon>
    </lineage>
</organism>
<evidence type="ECO:0000313" key="2">
    <source>
        <dbReference type="EMBL" id="PSJ06555.1"/>
    </source>
</evidence>
<accession>A0A2P7MZD8</accession>
<dbReference type="EMBL" id="PXXO01000003">
    <property type="protein sequence ID" value="PSJ06555.1"/>
    <property type="molecule type" value="Genomic_DNA"/>
</dbReference>
<keyword evidence="3" id="KW-1185">Reference proteome</keyword>
<protein>
    <submittedName>
        <fullName evidence="2">Uncharacterized protein</fullName>
    </submittedName>
</protein>
<dbReference type="Proteomes" id="UP000243002">
    <property type="component" value="Unassembled WGS sequence"/>
</dbReference>
<proteinExistence type="predicted"/>
<comment type="caution">
    <text evidence="2">The sequence shown here is derived from an EMBL/GenBank/DDBJ whole genome shotgun (WGS) entry which is preliminary data.</text>
</comment>
<evidence type="ECO:0000256" key="1">
    <source>
        <dbReference type="SAM" id="MobiDB-lite"/>
    </source>
</evidence>
<gene>
    <name evidence="2" type="ORF">C7K55_03665</name>
</gene>
<sequence>MPLAGWPISRWQRSAGVIGNGNSHPKTEAASSPGGFSFARKTARIGPAALTLQPATFKPAVASSSSPPVSSYAPPAALADLHILDFLELAGSQAKAGAALAMHQSTVCRSLQLMQLQFRLVPRQGSSVCRHGHNTCLQHLRLAYREHRLMEGLLRIGTDVLHQRLLHGLAGIQQVPARCRQAEHWAELVRHGLLDGALLSSFCLERRLLSGQLPHWEGLSVMPLGQLRLQLVATAATSRRVLLPRRAVAPLLHQAVADQGYGVEQQPAACQEAEAWIKRARDRQLALPISPELLGPRWLERYGLQPLADQPVLVEQLWLLLPQGAANGSAAREALRVLRQQLRLAETMQDPHEN</sequence>
<evidence type="ECO:0000313" key="3">
    <source>
        <dbReference type="Proteomes" id="UP000243002"/>
    </source>
</evidence>